<keyword evidence="1" id="KW-0812">Transmembrane</keyword>
<evidence type="ECO:0000313" key="2">
    <source>
        <dbReference type="EMBL" id="MDT0685939.1"/>
    </source>
</evidence>
<gene>
    <name evidence="2" type="ORF">RM541_06165</name>
</gene>
<sequence>MFYTNFGWGAGFAIIMGLVLLFVIIYTIIKVRKQAHKAEASEKRKKERSAKNLD</sequence>
<organism evidence="2 3">
    <name type="scientific">Autumnicola psychrophila</name>
    <dbReference type="NCBI Taxonomy" id="3075592"/>
    <lineage>
        <taxon>Bacteria</taxon>
        <taxon>Pseudomonadati</taxon>
        <taxon>Bacteroidota</taxon>
        <taxon>Flavobacteriia</taxon>
        <taxon>Flavobacteriales</taxon>
        <taxon>Flavobacteriaceae</taxon>
        <taxon>Autumnicola</taxon>
    </lineage>
</organism>
<keyword evidence="1" id="KW-1133">Transmembrane helix</keyword>
<evidence type="ECO:0000313" key="3">
    <source>
        <dbReference type="Proteomes" id="UP001253848"/>
    </source>
</evidence>
<accession>A0ABU3DQE5</accession>
<reference evidence="2 3" key="1">
    <citation type="submission" date="2023-09" db="EMBL/GenBank/DDBJ databases">
        <authorList>
            <person name="Rey-Velasco X."/>
        </authorList>
    </citation>
    <scope>NUCLEOTIDE SEQUENCE [LARGE SCALE GENOMIC DNA]</scope>
    <source>
        <strain evidence="2 3">F225</strain>
    </source>
</reference>
<dbReference type="RefSeq" id="WP_311499348.1">
    <property type="nucleotide sequence ID" value="NZ_JAVRHN010000004.1"/>
</dbReference>
<comment type="caution">
    <text evidence="2">The sequence shown here is derived from an EMBL/GenBank/DDBJ whole genome shotgun (WGS) entry which is preliminary data.</text>
</comment>
<dbReference type="EMBL" id="JAVRHN010000004">
    <property type="protein sequence ID" value="MDT0685939.1"/>
    <property type="molecule type" value="Genomic_DNA"/>
</dbReference>
<protein>
    <recommendedName>
        <fullName evidence="4">DUF3149 domain-containing protein</fullName>
    </recommendedName>
</protein>
<name>A0ABU3DQE5_9FLAO</name>
<keyword evidence="3" id="KW-1185">Reference proteome</keyword>
<evidence type="ECO:0000256" key="1">
    <source>
        <dbReference type="SAM" id="Phobius"/>
    </source>
</evidence>
<dbReference type="Proteomes" id="UP001253848">
    <property type="component" value="Unassembled WGS sequence"/>
</dbReference>
<keyword evidence="1" id="KW-0472">Membrane</keyword>
<evidence type="ECO:0008006" key="4">
    <source>
        <dbReference type="Google" id="ProtNLM"/>
    </source>
</evidence>
<feature type="transmembrane region" description="Helical" evidence="1">
    <location>
        <begin position="6"/>
        <end position="29"/>
    </location>
</feature>
<proteinExistence type="predicted"/>